<evidence type="ECO:0000313" key="1">
    <source>
        <dbReference type="EMBL" id="MES1922554.1"/>
    </source>
</evidence>
<evidence type="ECO:0000313" key="2">
    <source>
        <dbReference type="Proteomes" id="UP001439008"/>
    </source>
</evidence>
<accession>A0ABV2ASK9</accession>
<organism evidence="1 2">
    <name type="scientific">Bonamia ostreae</name>
    <dbReference type="NCBI Taxonomy" id="126728"/>
    <lineage>
        <taxon>Eukaryota</taxon>
        <taxon>Sar</taxon>
        <taxon>Rhizaria</taxon>
        <taxon>Endomyxa</taxon>
        <taxon>Ascetosporea</taxon>
        <taxon>Haplosporida</taxon>
        <taxon>Bonamia</taxon>
    </lineage>
</organism>
<keyword evidence="2" id="KW-1185">Reference proteome</keyword>
<reference evidence="1 2" key="1">
    <citation type="journal article" date="2024" name="BMC Biol.">
        <title>Comparative genomics of Ascetosporea gives new insight into the evolutionary basis for animal parasitism in Rhizaria.</title>
        <authorList>
            <person name="Hiltunen Thoren M."/>
            <person name="Onut-Brannstrom I."/>
            <person name="Alfjorden A."/>
            <person name="Peckova H."/>
            <person name="Swords F."/>
            <person name="Hooper C."/>
            <person name="Holzer A.S."/>
            <person name="Bass D."/>
            <person name="Burki F."/>
        </authorList>
    </citation>
    <scope>NUCLEOTIDE SEQUENCE [LARGE SCALE GENOMIC DNA]</scope>
    <source>
        <strain evidence="1">20-A016</strain>
    </source>
</reference>
<dbReference type="Proteomes" id="UP001439008">
    <property type="component" value="Unassembled WGS sequence"/>
</dbReference>
<dbReference type="EMBL" id="JBDODL010003082">
    <property type="protein sequence ID" value="MES1922554.1"/>
    <property type="molecule type" value="Genomic_DNA"/>
</dbReference>
<sequence length="76" mass="8881">MSRLFYQIMMRSHDKFDEDQFTFILEGLLNNIGDPKLLKSNENCLNIASEIIGPKITLKNVLAHTEDYIDVTFRNF</sequence>
<proteinExistence type="predicted"/>
<comment type="caution">
    <text evidence="1">The sequence shown here is derived from an EMBL/GenBank/DDBJ whole genome shotgun (WGS) entry which is preliminary data.</text>
</comment>
<name>A0ABV2ASK9_9EUKA</name>
<protein>
    <submittedName>
        <fullName evidence="1">Uncharacterized protein</fullName>
    </submittedName>
</protein>
<gene>
    <name evidence="1" type="ORF">MHBO_004069</name>
</gene>